<organism evidence="1 2">
    <name type="scientific">Dreissena polymorpha</name>
    <name type="common">Zebra mussel</name>
    <name type="synonym">Mytilus polymorpha</name>
    <dbReference type="NCBI Taxonomy" id="45954"/>
    <lineage>
        <taxon>Eukaryota</taxon>
        <taxon>Metazoa</taxon>
        <taxon>Spiralia</taxon>
        <taxon>Lophotrochozoa</taxon>
        <taxon>Mollusca</taxon>
        <taxon>Bivalvia</taxon>
        <taxon>Autobranchia</taxon>
        <taxon>Heteroconchia</taxon>
        <taxon>Euheterodonta</taxon>
        <taxon>Imparidentia</taxon>
        <taxon>Neoheterodontei</taxon>
        <taxon>Myida</taxon>
        <taxon>Dreissenoidea</taxon>
        <taxon>Dreissenidae</taxon>
        <taxon>Dreissena</taxon>
    </lineage>
</organism>
<reference evidence="1" key="2">
    <citation type="submission" date="2020-11" db="EMBL/GenBank/DDBJ databases">
        <authorList>
            <person name="McCartney M.A."/>
            <person name="Auch B."/>
            <person name="Kono T."/>
            <person name="Mallez S."/>
            <person name="Becker A."/>
            <person name="Gohl D.M."/>
            <person name="Silverstein K.A.T."/>
            <person name="Koren S."/>
            <person name="Bechman K.B."/>
            <person name="Herman A."/>
            <person name="Abrahante J.E."/>
            <person name="Garbe J."/>
        </authorList>
    </citation>
    <scope>NUCLEOTIDE SEQUENCE</scope>
    <source>
        <strain evidence="1">Duluth1</strain>
        <tissue evidence="1">Whole animal</tissue>
    </source>
</reference>
<evidence type="ECO:0000313" key="2">
    <source>
        <dbReference type="Proteomes" id="UP000828390"/>
    </source>
</evidence>
<keyword evidence="2" id="KW-1185">Reference proteome</keyword>
<protein>
    <submittedName>
        <fullName evidence="1">Uncharacterized protein</fullName>
    </submittedName>
</protein>
<proteinExistence type="predicted"/>
<accession>A0A9D4K6P6</accession>
<evidence type="ECO:0000313" key="1">
    <source>
        <dbReference type="EMBL" id="KAH3834083.1"/>
    </source>
</evidence>
<reference evidence="1" key="1">
    <citation type="journal article" date="2019" name="bioRxiv">
        <title>The Genome of the Zebra Mussel, Dreissena polymorpha: A Resource for Invasive Species Research.</title>
        <authorList>
            <person name="McCartney M.A."/>
            <person name="Auch B."/>
            <person name="Kono T."/>
            <person name="Mallez S."/>
            <person name="Zhang Y."/>
            <person name="Obille A."/>
            <person name="Becker A."/>
            <person name="Abrahante J.E."/>
            <person name="Garbe J."/>
            <person name="Badalamenti J.P."/>
            <person name="Herman A."/>
            <person name="Mangelson H."/>
            <person name="Liachko I."/>
            <person name="Sullivan S."/>
            <person name="Sone E.D."/>
            <person name="Koren S."/>
            <person name="Silverstein K.A.T."/>
            <person name="Beckman K.B."/>
            <person name="Gohl D.M."/>
        </authorList>
    </citation>
    <scope>NUCLEOTIDE SEQUENCE</scope>
    <source>
        <strain evidence="1">Duluth1</strain>
        <tissue evidence="1">Whole animal</tissue>
    </source>
</reference>
<sequence>MQRIISNRLKSKAEELLAEEQLDSELGVLQWNRSSTSESSLRNKCNANVNSSTTSWTLRELLTACGMIAYGMLCEDFIIDEGMVQDNKELYENASSAVLLYGEQGGGLLQDIGGCPSGMSALSIVLFNFSLRT</sequence>
<dbReference type="AlphaFoldDB" id="A0A9D4K6P6"/>
<gene>
    <name evidence="1" type="ORF">DPMN_107401</name>
</gene>
<comment type="caution">
    <text evidence="1">The sequence shown here is derived from an EMBL/GenBank/DDBJ whole genome shotgun (WGS) entry which is preliminary data.</text>
</comment>
<name>A0A9D4K6P6_DREPO</name>
<dbReference type="Proteomes" id="UP000828390">
    <property type="component" value="Unassembled WGS sequence"/>
</dbReference>
<dbReference type="EMBL" id="JAIWYP010000004">
    <property type="protein sequence ID" value="KAH3834083.1"/>
    <property type="molecule type" value="Genomic_DNA"/>
</dbReference>